<dbReference type="EMBL" id="CP002987">
    <property type="protein sequence ID" value="AFA49046.1"/>
    <property type="molecule type" value="Genomic_DNA"/>
</dbReference>
<feature type="domain" description="Ppx/GppA phosphatase N-terminal" evidence="2">
    <location>
        <begin position="39"/>
        <end position="141"/>
    </location>
</feature>
<dbReference type="Pfam" id="PF02541">
    <property type="entry name" value="Ppx-GppA"/>
    <property type="match status" value="1"/>
</dbReference>
<dbReference type="EC" id="3.6.1.11" evidence="4"/>
<name>H6LCQ9_ACEWD</name>
<feature type="domain" description="Ppx/GppA phosphatase C-terminal" evidence="3">
    <location>
        <begin position="346"/>
        <end position="503"/>
    </location>
</feature>
<reference evidence="4 5" key="2">
    <citation type="journal article" date="2012" name="PLoS ONE">
        <title>An ancient pathway combining carbon dioxide fixation with the generation and utilization of a sodium ion gradient for ATP synthesis.</title>
        <authorList>
            <person name="Poehlein A."/>
            <person name="Schmidt S."/>
            <person name="Kaster A.K."/>
            <person name="Goenrich M."/>
            <person name="Vollmers J."/>
            <person name="Thurmer A."/>
            <person name="Bertsch J."/>
            <person name="Schuchmann K."/>
            <person name="Voigt B."/>
            <person name="Hecker M."/>
            <person name="Daniel R."/>
            <person name="Thauer R.K."/>
            <person name="Gottschalk G."/>
            <person name="Muller V."/>
        </authorList>
    </citation>
    <scope>NUCLEOTIDE SEQUENCE [LARGE SCALE GENOMIC DNA]</scope>
    <source>
        <strain evidence="5">ATCC 29683 / DSM 1030 / JCM 2381 / KCTC 1655 / WB1</strain>
    </source>
</reference>
<dbReference type="SUPFAM" id="SSF53067">
    <property type="entry name" value="Actin-like ATPase domain"/>
    <property type="match status" value="1"/>
</dbReference>
<dbReference type="RefSeq" id="WP_014356646.1">
    <property type="nucleotide sequence ID" value="NC_016894.1"/>
</dbReference>
<dbReference type="PANTHER" id="PTHR30005">
    <property type="entry name" value="EXOPOLYPHOSPHATASE"/>
    <property type="match status" value="1"/>
</dbReference>
<dbReference type="Gene3D" id="3.30.420.40">
    <property type="match status" value="1"/>
</dbReference>
<dbReference type="SUPFAM" id="SSF109604">
    <property type="entry name" value="HD-domain/PDEase-like"/>
    <property type="match status" value="1"/>
</dbReference>
<evidence type="ECO:0000313" key="5">
    <source>
        <dbReference type="Proteomes" id="UP000007177"/>
    </source>
</evidence>
<protein>
    <submittedName>
        <fullName evidence="4">Exopolyphosphatase Ppx2</fullName>
        <ecNumber evidence="4">3.6.1.11</ecNumber>
    </submittedName>
</protein>
<comment type="similarity">
    <text evidence="1">Belongs to the GppA/Ppx family.</text>
</comment>
<keyword evidence="5" id="KW-1185">Reference proteome</keyword>
<dbReference type="InterPro" id="IPR003695">
    <property type="entry name" value="Ppx_GppA_N"/>
</dbReference>
<dbReference type="OrthoDB" id="9814545at2"/>
<dbReference type="STRING" id="931626.Awo_c22730"/>
<dbReference type="Gene3D" id="3.30.420.150">
    <property type="entry name" value="Exopolyphosphatase. Domain 2"/>
    <property type="match status" value="1"/>
</dbReference>
<dbReference type="Pfam" id="PF21447">
    <property type="entry name" value="Ppx-GppA_III"/>
    <property type="match status" value="1"/>
</dbReference>
<gene>
    <name evidence="4" type="primary">ppx2</name>
    <name evidence="4" type="ordered locus">Awo_c22730</name>
</gene>
<keyword evidence="4" id="KW-0378">Hydrolase</keyword>
<dbReference type="Gene3D" id="1.10.3210.10">
    <property type="entry name" value="Hypothetical protein af1432"/>
    <property type="match status" value="1"/>
</dbReference>
<accession>H6LCQ9</accession>
<dbReference type="HOGENOM" id="CLU_025908_4_1_9"/>
<dbReference type="PANTHER" id="PTHR30005:SF0">
    <property type="entry name" value="RETROGRADE REGULATION PROTEIN 2"/>
    <property type="match status" value="1"/>
</dbReference>
<evidence type="ECO:0000256" key="1">
    <source>
        <dbReference type="ARBA" id="ARBA00007125"/>
    </source>
</evidence>
<evidence type="ECO:0000259" key="3">
    <source>
        <dbReference type="Pfam" id="PF21447"/>
    </source>
</evidence>
<dbReference type="InterPro" id="IPR048950">
    <property type="entry name" value="Ppx_GppA_C"/>
</dbReference>
<dbReference type="GO" id="GO:0004309">
    <property type="term" value="F:exopolyphosphatase activity"/>
    <property type="evidence" value="ECO:0007669"/>
    <property type="project" value="UniProtKB-EC"/>
</dbReference>
<dbReference type="Proteomes" id="UP000007177">
    <property type="component" value="Chromosome"/>
</dbReference>
<sequence>MKFIEIVIEYKKEYEVTFMIKRFSVIYIGSIRCEFIVGQRGKGCIKILDRAMFPINFGNQSFTKGEISFKSVYALCQTINEYIEMSKTYAVESIKIFGTTALREARNRLYILEQIKINTGGYEVEILDKEEETHLIYRHMILKCDSEFNITGETKEDQMLASISSGNVSVALLKNGIIDYHQTAELGYLKMKEILKSIEENSERFETLLMEFISINTQDIVENIRKRQVKKLFVSSHEVDVIAQLCGYTVRQNYYVVKAKEFEALCKIAGDLTVNQLLKKYPLLDQNEAETLNHTLMLYLKLLAETGVETFILIPMIIGDAFLDFEFQVTKKQQLIDWIEEGSYLSAKTIGKKYHTSQKHSEFVEKICLKIFDSLKKYHQLEKRERQLLSMLCYLMEVGSFIDHKNYWVQSHYIIETTDIIGVTQAEKAVMGKVAEAVKTNFIIADEIIHSNDEKEQLLVAKLTAILKLGIALDKSYQQKIQNIQCHVKDEKLIISLTTGKNFQLEEYFFKASRNTMEKVYGIKPILKIKRVES</sequence>
<dbReference type="AlphaFoldDB" id="H6LCQ9"/>
<organism evidence="4 5">
    <name type="scientific">Acetobacterium woodii (strain ATCC 29683 / DSM 1030 / JCM 2381 / KCTC 1655 / WB1)</name>
    <dbReference type="NCBI Taxonomy" id="931626"/>
    <lineage>
        <taxon>Bacteria</taxon>
        <taxon>Bacillati</taxon>
        <taxon>Bacillota</taxon>
        <taxon>Clostridia</taxon>
        <taxon>Eubacteriales</taxon>
        <taxon>Eubacteriaceae</taxon>
        <taxon>Acetobacterium</taxon>
    </lineage>
</organism>
<proteinExistence type="inferred from homology"/>
<dbReference type="InterPro" id="IPR043129">
    <property type="entry name" value="ATPase_NBD"/>
</dbReference>
<reference evidence="5" key="1">
    <citation type="submission" date="2011-07" db="EMBL/GenBank/DDBJ databases">
        <title>Complete genome sequence of Acetobacterium woodii.</title>
        <authorList>
            <person name="Poehlein A."/>
            <person name="Schmidt S."/>
            <person name="Kaster A.-K."/>
            <person name="Goenrich M."/>
            <person name="Vollmers J."/>
            <person name="Thuermer A."/>
            <person name="Gottschalk G."/>
            <person name="Thauer R.K."/>
            <person name="Daniel R."/>
            <person name="Mueller V."/>
        </authorList>
    </citation>
    <scope>NUCLEOTIDE SEQUENCE [LARGE SCALE GENOMIC DNA]</scope>
    <source>
        <strain evidence="5">ATCC 29683 / DSM 1030 / JCM 2381 / KCTC 1655 / WB1</strain>
    </source>
</reference>
<evidence type="ECO:0000313" key="4">
    <source>
        <dbReference type="EMBL" id="AFA49046.1"/>
    </source>
</evidence>
<dbReference type="InterPro" id="IPR050273">
    <property type="entry name" value="GppA/Ppx_hydrolase"/>
</dbReference>
<dbReference type="eggNOG" id="COG0248">
    <property type="taxonomic scope" value="Bacteria"/>
</dbReference>
<evidence type="ECO:0000259" key="2">
    <source>
        <dbReference type="Pfam" id="PF02541"/>
    </source>
</evidence>
<dbReference type="KEGG" id="awo:Awo_c22730"/>